<dbReference type="OrthoDB" id="1096033at2759"/>
<feature type="region of interest" description="Disordered" evidence="2">
    <location>
        <begin position="119"/>
        <end position="146"/>
    </location>
</feature>
<dbReference type="Proteomes" id="UP000325577">
    <property type="component" value="Linkage Group LG3"/>
</dbReference>
<dbReference type="AlphaFoldDB" id="A0A5J5A703"/>
<feature type="compositionally biased region" description="Polar residues" evidence="2">
    <location>
        <begin position="119"/>
        <end position="141"/>
    </location>
</feature>
<dbReference type="EMBL" id="CM018046">
    <property type="protein sequence ID" value="KAA8526663.1"/>
    <property type="molecule type" value="Genomic_DNA"/>
</dbReference>
<evidence type="ECO:0000256" key="2">
    <source>
        <dbReference type="SAM" id="MobiDB-lite"/>
    </source>
</evidence>
<evidence type="ECO:0000256" key="1">
    <source>
        <dbReference type="SAM" id="Coils"/>
    </source>
</evidence>
<proteinExistence type="predicted"/>
<reference evidence="3 4" key="1">
    <citation type="submission" date="2019-09" db="EMBL/GenBank/DDBJ databases">
        <title>A chromosome-level genome assembly of the Chinese tupelo Nyssa sinensis.</title>
        <authorList>
            <person name="Yang X."/>
            <person name="Kang M."/>
            <person name="Yang Y."/>
            <person name="Xiong H."/>
            <person name="Wang M."/>
            <person name="Zhang Z."/>
            <person name="Wang Z."/>
            <person name="Wu H."/>
            <person name="Ma T."/>
            <person name="Liu J."/>
            <person name="Xi Z."/>
        </authorList>
    </citation>
    <scope>NUCLEOTIDE SEQUENCE [LARGE SCALE GENOMIC DNA]</scope>
    <source>
        <strain evidence="3">J267</strain>
        <tissue evidence="3">Leaf</tissue>
    </source>
</reference>
<feature type="compositionally biased region" description="Low complexity" evidence="2">
    <location>
        <begin position="162"/>
        <end position="173"/>
    </location>
</feature>
<evidence type="ECO:0008006" key="5">
    <source>
        <dbReference type="Google" id="ProtNLM"/>
    </source>
</evidence>
<organism evidence="3 4">
    <name type="scientific">Nyssa sinensis</name>
    <dbReference type="NCBI Taxonomy" id="561372"/>
    <lineage>
        <taxon>Eukaryota</taxon>
        <taxon>Viridiplantae</taxon>
        <taxon>Streptophyta</taxon>
        <taxon>Embryophyta</taxon>
        <taxon>Tracheophyta</taxon>
        <taxon>Spermatophyta</taxon>
        <taxon>Magnoliopsida</taxon>
        <taxon>eudicotyledons</taxon>
        <taxon>Gunneridae</taxon>
        <taxon>Pentapetalae</taxon>
        <taxon>asterids</taxon>
        <taxon>Cornales</taxon>
        <taxon>Nyssaceae</taxon>
        <taxon>Nyssa</taxon>
    </lineage>
</organism>
<keyword evidence="4" id="KW-1185">Reference proteome</keyword>
<dbReference type="PANTHER" id="PTHR35358:SF7">
    <property type="entry name" value="EXPRESSED PROTEIN"/>
    <property type="match status" value="1"/>
</dbReference>
<feature type="region of interest" description="Disordered" evidence="2">
    <location>
        <begin position="1"/>
        <end position="70"/>
    </location>
</feature>
<feature type="compositionally biased region" description="Polar residues" evidence="2">
    <location>
        <begin position="25"/>
        <end position="34"/>
    </location>
</feature>
<feature type="region of interest" description="Disordered" evidence="2">
    <location>
        <begin position="155"/>
        <end position="174"/>
    </location>
</feature>
<gene>
    <name evidence="3" type="ORF">F0562_008134</name>
</gene>
<feature type="coiled-coil region" evidence="1">
    <location>
        <begin position="294"/>
        <end position="321"/>
    </location>
</feature>
<accession>A0A5J5A703</accession>
<name>A0A5J5A703_9ASTE</name>
<protein>
    <recommendedName>
        <fullName evidence="5">MATH domain-containing protein</fullName>
    </recommendedName>
</protein>
<dbReference type="InterPro" id="IPR007942">
    <property type="entry name" value="PLipase-like"/>
</dbReference>
<keyword evidence="1" id="KW-0175">Coiled coil</keyword>
<sequence length="349" mass="38564">MLDLLAPLQETAQPSGEDSGDHRPLNSSMENSPPSRDLEEPAEINEANPIPSPPSQPQSFSSNDYATNAEAQVFNQADDQTQGDVDSATNAEAQVFNKAADQTQGDVDSATDAEAQVFNNAADQTQGDVGTSTRTPSQQMSPMEENRSVLNLVSASHDSDQLSHSSSTSSHAANPNANIHGYMLRSDLVAIFEAINAKYGDVTQNCTLSSKLFRYPFLENLCQIVKTLQAIPLHDFNDDDQLIMEMLESVADMEKVGFNMEWLNLHLVKIKKIMELNKANSALKNTRDQQLEIVDLLKNSIELKEEELSKLRSQFSEAMAKYDQIYHEIEVIKSGLEQCHMDTLVDGLL</sequence>
<evidence type="ECO:0000313" key="4">
    <source>
        <dbReference type="Proteomes" id="UP000325577"/>
    </source>
</evidence>
<evidence type="ECO:0000313" key="3">
    <source>
        <dbReference type="EMBL" id="KAA8526663.1"/>
    </source>
</evidence>
<dbReference type="PANTHER" id="PTHR35358">
    <property type="entry name" value="OS06G0711100 PROTEIN"/>
    <property type="match status" value="1"/>
</dbReference>
<dbReference type="Pfam" id="PF05278">
    <property type="entry name" value="PEARLI-4"/>
    <property type="match status" value="1"/>
</dbReference>